<feature type="compositionally biased region" description="Basic and acidic residues" evidence="1">
    <location>
        <begin position="459"/>
        <end position="476"/>
    </location>
</feature>
<dbReference type="GO" id="GO:0045927">
    <property type="term" value="P:positive regulation of growth"/>
    <property type="evidence" value="ECO:0007669"/>
    <property type="project" value="InterPro"/>
</dbReference>
<organism evidence="4 5">
    <name type="scientific">Morus notabilis</name>
    <dbReference type="NCBI Taxonomy" id="981085"/>
    <lineage>
        <taxon>Eukaryota</taxon>
        <taxon>Viridiplantae</taxon>
        <taxon>Streptophyta</taxon>
        <taxon>Embryophyta</taxon>
        <taxon>Tracheophyta</taxon>
        <taxon>Spermatophyta</taxon>
        <taxon>Magnoliopsida</taxon>
        <taxon>eudicotyledons</taxon>
        <taxon>Gunneridae</taxon>
        <taxon>Pentapetalae</taxon>
        <taxon>rosids</taxon>
        <taxon>fabids</taxon>
        <taxon>Rosales</taxon>
        <taxon>Moraceae</taxon>
        <taxon>Moreae</taxon>
        <taxon>Morus</taxon>
    </lineage>
</organism>
<dbReference type="eggNOG" id="ENOG502QT5A">
    <property type="taxonomic scope" value="Eukaryota"/>
</dbReference>
<evidence type="ECO:0000313" key="5">
    <source>
        <dbReference type="Proteomes" id="UP000030645"/>
    </source>
</evidence>
<reference evidence="5" key="1">
    <citation type="submission" date="2013-01" db="EMBL/GenBank/DDBJ databases">
        <title>Draft Genome Sequence of a Mulberry Tree, Morus notabilis C.K. Schneid.</title>
        <authorList>
            <person name="He N."/>
            <person name="Zhao S."/>
        </authorList>
    </citation>
    <scope>NUCLEOTIDE SEQUENCE</scope>
</reference>
<gene>
    <name evidence="4" type="ORF">L484_016995</name>
</gene>
<dbReference type="InterPro" id="IPR021864">
    <property type="entry name" value="DUF3475"/>
</dbReference>
<evidence type="ECO:0008006" key="6">
    <source>
        <dbReference type="Google" id="ProtNLM"/>
    </source>
</evidence>
<dbReference type="AlphaFoldDB" id="W9QG70"/>
<protein>
    <recommendedName>
        <fullName evidence="6">DUF668 domain-containing protein</fullName>
    </recommendedName>
</protein>
<name>W9QG70_9ROSA</name>
<feature type="domain" description="DUF3475" evidence="3">
    <location>
        <begin position="37"/>
        <end position="93"/>
    </location>
</feature>
<sequence length="482" mass="54908">MAWLTTAGNSLYNILFQYDKKVKTTTTISTSSAPLGILCFEAAKMMSRLVSLYRSLSDDEFRSLKNEVVKSKGVSYLNSSDEDHLLRLACAELLEELDHVAAAVSRLGAKCSDAARGLLRFELLYADLKLGLIDPKKIEFRSRNVQRLVEKMERLVSVTANLYSVSESLAELEHSEKKIDKWKKNANPKQFGKTNFELFDQKIAFLRKQVQSYKEASLWSQTYDKSVGGANRMRRSPTEYCLIEDRDFYVQRIEQASKTSPIGTDRGLVRIPRRNPFSDGFDRISGCENRKNDGVSGLASQSTVGGSALTLRYANVIILAERCLYAPETVNDGMREELYEMLPENLRRTVRAKLKKRWMRKEEEDEGGRNGHALAEGWRDALEEIMTWLAPMGHDTMTWQTEKNLERQQCYYDGVGKPSSSSVLLMQTLHFSDLEKTEAAIVEVLVGLSCVFRYENRRRSGDHESSSHDHLREVGARFKTRS</sequence>
<evidence type="ECO:0000259" key="3">
    <source>
        <dbReference type="Pfam" id="PF11961"/>
    </source>
</evidence>
<dbReference type="KEGG" id="mnt:21400018"/>
<keyword evidence="5" id="KW-1185">Reference proteome</keyword>
<dbReference type="Proteomes" id="UP000030645">
    <property type="component" value="Unassembled WGS sequence"/>
</dbReference>
<feature type="domain" description="DUF668" evidence="2">
    <location>
        <begin position="303"/>
        <end position="397"/>
    </location>
</feature>
<evidence type="ECO:0000313" key="4">
    <source>
        <dbReference type="EMBL" id="EXB36743.1"/>
    </source>
</evidence>
<dbReference type="PANTHER" id="PTHR31371">
    <property type="entry name" value="BNAC09G50660D PROTEIN"/>
    <property type="match status" value="1"/>
</dbReference>
<dbReference type="PANTHER" id="PTHR31371:SF13">
    <property type="entry name" value="OS05G0457600 PROTEIN"/>
    <property type="match status" value="1"/>
</dbReference>
<proteinExistence type="predicted"/>
<dbReference type="EMBL" id="KE343588">
    <property type="protein sequence ID" value="EXB36743.1"/>
    <property type="molecule type" value="Genomic_DNA"/>
</dbReference>
<dbReference type="Pfam" id="PF05003">
    <property type="entry name" value="DUF668"/>
    <property type="match status" value="1"/>
</dbReference>
<accession>W9QG70</accession>
<evidence type="ECO:0000259" key="2">
    <source>
        <dbReference type="Pfam" id="PF05003"/>
    </source>
</evidence>
<dbReference type="Pfam" id="PF11961">
    <property type="entry name" value="DUF3475"/>
    <property type="match status" value="1"/>
</dbReference>
<dbReference type="InterPro" id="IPR007700">
    <property type="entry name" value="DUF668"/>
</dbReference>
<dbReference type="STRING" id="981085.W9QG70"/>
<feature type="region of interest" description="Disordered" evidence="1">
    <location>
        <begin position="459"/>
        <end position="482"/>
    </location>
</feature>
<dbReference type="OrthoDB" id="673374at2759"/>
<evidence type="ECO:0000256" key="1">
    <source>
        <dbReference type="SAM" id="MobiDB-lite"/>
    </source>
</evidence>